<evidence type="ECO:0000256" key="5">
    <source>
        <dbReference type="ARBA" id="ARBA00023242"/>
    </source>
</evidence>
<dbReference type="PANTHER" id="PTHR12228:SF8">
    <property type="entry name" value="TRANSCRIPTION INITIATION FACTOR TFIID SUBUNIT 7-LIKE"/>
    <property type="match status" value="1"/>
</dbReference>
<feature type="compositionally biased region" description="Low complexity" evidence="7">
    <location>
        <begin position="62"/>
        <end position="76"/>
    </location>
</feature>
<keyword evidence="4" id="KW-0804">Transcription</keyword>
<feature type="coiled-coil region" evidence="6">
    <location>
        <begin position="411"/>
        <end position="475"/>
    </location>
</feature>
<gene>
    <name evidence="10" type="primary">LOC101406943</name>
</gene>
<dbReference type="Proteomes" id="UP000694910">
    <property type="component" value="Unplaced"/>
</dbReference>
<keyword evidence="3" id="KW-0805">Transcription regulation</keyword>
<feature type="region of interest" description="Disordered" evidence="7">
    <location>
        <begin position="1"/>
        <end position="83"/>
    </location>
</feature>
<protein>
    <submittedName>
        <fullName evidence="10">Transcription initiation factor TFIID subunit 7-like</fullName>
    </submittedName>
</protein>
<keyword evidence="9" id="KW-1185">Reference proteome</keyword>
<dbReference type="CDD" id="cd08047">
    <property type="entry name" value="TAF7"/>
    <property type="match status" value="1"/>
</dbReference>
<evidence type="ECO:0000256" key="4">
    <source>
        <dbReference type="ARBA" id="ARBA00023163"/>
    </source>
</evidence>
<evidence type="ECO:0000259" key="8">
    <source>
        <dbReference type="SMART" id="SM01370"/>
    </source>
</evidence>
<feature type="compositionally biased region" description="Acidic residues" evidence="7">
    <location>
        <begin position="358"/>
        <end position="384"/>
    </location>
</feature>
<evidence type="ECO:0000256" key="2">
    <source>
        <dbReference type="ARBA" id="ARBA00009368"/>
    </source>
</evidence>
<dbReference type="InterPro" id="IPR006751">
    <property type="entry name" value="TAFII55_prot_cons_reg"/>
</dbReference>
<keyword evidence="6" id="KW-0175">Coiled coil</keyword>
<dbReference type="InterPro" id="IPR037817">
    <property type="entry name" value="TAF7"/>
</dbReference>
<feature type="domain" description="TAFII55 protein conserved region" evidence="8">
    <location>
        <begin position="100"/>
        <end position="301"/>
    </location>
</feature>
<evidence type="ECO:0000256" key="6">
    <source>
        <dbReference type="SAM" id="Coils"/>
    </source>
</evidence>
<comment type="similarity">
    <text evidence="2">Belongs to the TAF7 family.</text>
</comment>
<dbReference type="SMART" id="SM01370">
    <property type="entry name" value="TAFII55_N"/>
    <property type="match status" value="1"/>
</dbReference>
<reference evidence="10" key="1">
    <citation type="submission" date="2025-08" db="UniProtKB">
        <authorList>
            <consortium name="RefSeq"/>
        </authorList>
    </citation>
    <scope>IDENTIFICATION</scope>
</reference>
<evidence type="ECO:0000313" key="9">
    <source>
        <dbReference type="Proteomes" id="UP000694910"/>
    </source>
</evidence>
<keyword evidence="5" id="KW-0539">Nucleus</keyword>
<dbReference type="Pfam" id="PF04658">
    <property type="entry name" value="TAFII55_N"/>
    <property type="match status" value="1"/>
</dbReference>
<evidence type="ECO:0000313" key="10">
    <source>
        <dbReference type="RefSeq" id="XP_014651175.1"/>
    </source>
</evidence>
<comment type="subcellular location">
    <subcellularLocation>
        <location evidence="1">Nucleus</location>
    </subcellularLocation>
</comment>
<evidence type="ECO:0000256" key="3">
    <source>
        <dbReference type="ARBA" id="ARBA00023015"/>
    </source>
</evidence>
<accession>A0ABM1DH94</accession>
<sequence length="482" mass="54254">MKCPEGQLPNPSEKDSTPTASTSEVMSFHDPQSPVDLGADTAGDRGAETAGDQGSQTPADHGAQADAESGAQAAAGTPLENLLKGKEEMNRSRDEPPYELENQFILRLPPEHASAVRKIVHSTSVAMKDKLKIDLSPDGHHAVVEVEDVSLTANLVDLPCVIGSLKTLDKKTFYKTADISQMLVCTADGDPHSSPEEPTTSTDLKVIAKNEREGKKKYVWKHGITPPLKNVRKKRFRKTIKKLIDFEEINCTEEKGIPAKHRVLNDVPGIPFSPTLVQYIESPEVEKEVKKLLCSDAEAVSTRWEVIAEDETKEIESQGFIPGFKISPGMSGYKQGHVSSECEMLREMFSDSSSNSDKDDDDDEEEEDDYDDDEDEEEEKDYYEEDVERKLQAKFIEPGQHEAKERASSIVMEIQKQIHHMEKKLLEIQCKAQRQKNLIMKLENLMLKNHLQSVLEQLKLEEKEKNEQLISLREQLKYLLEK</sequence>
<organism evidence="9 10">
    <name type="scientific">Ceratotherium simum simum</name>
    <name type="common">Southern white rhinoceros</name>
    <dbReference type="NCBI Taxonomy" id="73337"/>
    <lineage>
        <taxon>Eukaryota</taxon>
        <taxon>Metazoa</taxon>
        <taxon>Chordata</taxon>
        <taxon>Craniata</taxon>
        <taxon>Vertebrata</taxon>
        <taxon>Euteleostomi</taxon>
        <taxon>Mammalia</taxon>
        <taxon>Eutheria</taxon>
        <taxon>Laurasiatheria</taxon>
        <taxon>Perissodactyla</taxon>
        <taxon>Rhinocerotidae</taxon>
        <taxon>Ceratotherium</taxon>
    </lineage>
</organism>
<proteinExistence type="inferred from homology"/>
<dbReference type="GeneID" id="101406943"/>
<name>A0ABM1DH94_CERSS</name>
<dbReference type="PANTHER" id="PTHR12228">
    <property type="entry name" value="TRANSCRIPTION INITIATION FACTOR TFIID 55 KD SUBUNIT-RELATED"/>
    <property type="match status" value="1"/>
</dbReference>
<evidence type="ECO:0000256" key="7">
    <source>
        <dbReference type="SAM" id="MobiDB-lite"/>
    </source>
</evidence>
<evidence type="ECO:0000256" key="1">
    <source>
        <dbReference type="ARBA" id="ARBA00004123"/>
    </source>
</evidence>
<feature type="region of interest" description="Disordered" evidence="7">
    <location>
        <begin position="349"/>
        <end position="384"/>
    </location>
</feature>
<dbReference type="RefSeq" id="XP_014651175.1">
    <property type="nucleotide sequence ID" value="XM_014795689.1"/>
</dbReference>